<dbReference type="InterPro" id="IPR052576">
    <property type="entry name" value="AA_Transporter-Related"/>
</dbReference>
<comment type="caution">
    <text evidence="9">The sequence shown here is derived from an EMBL/GenBank/DDBJ whole genome shotgun (WGS) entry which is preliminary data.</text>
</comment>
<feature type="transmembrane region" description="Helical" evidence="6">
    <location>
        <begin position="189"/>
        <end position="207"/>
    </location>
</feature>
<feature type="transmembrane region" description="Helical" evidence="6">
    <location>
        <begin position="96"/>
        <end position="120"/>
    </location>
</feature>
<dbReference type="Pfam" id="PF13726">
    <property type="entry name" value="Na_H_antiport_2"/>
    <property type="match status" value="1"/>
</dbReference>
<dbReference type="Proteomes" id="UP000288812">
    <property type="component" value="Unassembled WGS sequence"/>
</dbReference>
<dbReference type="AlphaFoldDB" id="A0A437S931"/>
<protein>
    <submittedName>
        <fullName evidence="9">Sodium:proton antiporter</fullName>
    </submittedName>
</protein>
<comment type="subcellular location">
    <subcellularLocation>
        <location evidence="1">Cell membrane</location>
        <topology evidence="1">Multi-pass membrane protein</topology>
    </subcellularLocation>
</comment>
<feature type="transmembrane region" description="Helical" evidence="6">
    <location>
        <begin position="332"/>
        <end position="359"/>
    </location>
</feature>
<dbReference type="PANTHER" id="PTHR37821">
    <property type="entry name" value="AMINO ACID TRANSPORTER YUIF-RELATED"/>
    <property type="match status" value="1"/>
</dbReference>
<feature type="transmembrane region" description="Helical" evidence="6">
    <location>
        <begin position="281"/>
        <end position="303"/>
    </location>
</feature>
<keyword evidence="4 6" id="KW-1133">Transmembrane helix</keyword>
<dbReference type="RefSeq" id="WP_127723473.1">
    <property type="nucleotide sequence ID" value="NZ_RLIH01000002.1"/>
</dbReference>
<dbReference type="EMBL" id="RLIH01000002">
    <property type="protein sequence ID" value="RVU55616.1"/>
    <property type="molecule type" value="Genomic_DNA"/>
</dbReference>
<dbReference type="InterPro" id="IPR032813">
    <property type="entry name" value="Na_H_antiport_N"/>
</dbReference>
<gene>
    <name evidence="9" type="ORF">EF514_02480</name>
</gene>
<feature type="transmembrane region" description="Helical" evidence="6">
    <location>
        <begin position="366"/>
        <end position="384"/>
    </location>
</feature>
<feature type="transmembrane region" description="Helical" evidence="6">
    <location>
        <begin position="140"/>
        <end position="168"/>
    </location>
</feature>
<dbReference type="InterPro" id="IPR018461">
    <property type="entry name" value="Na/H_Antiport_NhaC-like_C"/>
</dbReference>
<keyword evidence="3 6" id="KW-0812">Transmembrane</keyword>
<evidence type="ECO:0000256" key="4">
    <source>
        <dbReference type="ARBA" id="ARBA00022989"/>
    </source>
</evidence>
<evidence type="ECO:0000313" key="9">
    <source>
        <dbReference type="EMBL" id="RVU55616.1"/>
    </source>
</evidence>
<keyword evidence="2" id="KW-1003">Cell membrane</keyword>
<evidence type="ECO:0000259" key="8">
    <source>
        <dbReference type="Pfam" id="PF13726"/>
    </source>
</evidence>
<organism evidence="9 10">
    <name type="scientific">Anaerosphaera multitolerans</name>
    <dbReference type="NCBI Taxonomy" id="2487351"/>
    <lineage>
        <taxon>Bacteria</taxon>
        <taxon>Bacillati</taxon>
        <taxon>Bacillota</taxon>
        <taxon>Tissierellia</taxon>
        <taxon>Tissierellales</taxon>
        <taxon>Peptoniphilaceae</taxon>
        <taxon>Anaerosphaera</taxon>
    </lineage>
</organism>
<sequence length="436" mass="45786">MILLNPVVISVLVLAILCLLKLPVFAALIIAALTAGLSAGHGFADTMVTFVGGMGGNANTALSYVLLGALAYTINKTGAADILARKIGTMIKGNKFILCIIIILVSMASGTIIPVHIAFIPILIPPLLSLMNKMKMDRRMAAICFGFGLKAPYITIPIAYGAIFHGVIKDSVNAAGLAIESDLIWKTNWMAGIAMFVGLILGLLYYSRDRNYEDVKSHAAGDDLDNGEPIVVETKHWLTLVAGIIALVVQLLTDSLPLGALASLTFLVITRVIRWGEIEEVINGGIGLMGFIAFVMLIASGYANVIIESGAVESLVEAAFSVLGGSKLAGSFVMILLGLLITMGIGTSFGTVPVIAAIYVPLALKLGFSPAAIVFMVAVAAALGDAGSPASDTTLGPTSGLNADGQHDHIWDTCVPQFIFYDIPLMIVGTIWPLFL</sequence>
<dbReference type="GO" id="GO:0005886">
    <property type="term" value="C:plasma membrane"/>
    <property type="evidence" value="ECO:0007669"/>
    <property type="project" value="UniProtKB-SubCell"/>
</dbReference>
<keyword evidence="5 6" id="KW-0472">Membrane</keyword>
<evidence type="ECO:0000313" key="10">
    <source>
        <dbReference type="Proteomes" id="UP000288812"/>
    </source>
</evidence>
<dbReference type="Pfam" id="PF03553">
    <property type="entry name" value="Na_H_antiporter"/>
    <property type="match status" value="1"/>
</dbReference>
<evidence type="ECO:0000256" key="5">
    <source>
        <dbReference type="ARBA" id="ARBA00023136"/>
    </source>
</evidence>
<reference evidence="9 10" key="1">
    <citation type="submission" date="2018-11" db="EMBL/GenBank/DDBJ databases">
        <title>Genome sequencing and assembly of Anaerosphaera sp. nov., GS7-6-2.</title>
        <authorList>
            <person name="Rettenmaier R."/>
            <person name="Liebl W."/>
            <person name="Zverlov V."/>
        </authorList>
    </citation>
    <scope>NUCLEOTIDE SEQUENCE [LARGE SCALE GENOMIC DNA]</scope>
    <source>
        <strain evidence="9 10">GS7-6-2</strain>
    </source>
</reference>
<evidence type="ECO:0000259" key="7">
    <source>
        <dbReference type="Pfam" id="PF03553"/>
    </source>
</evidence>
<feature type="transmembrane region" description="Helical" evidence="6">
    <location>
        <begin position="418"/>
        <end position="435"/>
    </location>
</feature>
<feature type="domain" description="Na+/H+ antiporter NhaC-like C-terminal" evidence="7">
    <location>
        <begin position="146"/>
        <end position="429"/>
    </location>
</feature>
<feature type="transmembrane region" description="Helical" evidence="6">
    <location>
        <begin position="7"/>
        <end position="37"/>
    </location>
</feature>
<evidence type="ECO:0000256" key="2">
    <source>
        <dbReference type="ARBA" id="ARBA00022475"/>
    </source>
</evidence>
<evidence type="ECO:0000256" key="1">
    <source>
        <dbReference type="ARBA" id="ARBA00004651"/>
    </source>
</evidence>
<evidence type="ECO:0000256" key="3">
    <source>
        <dbReference type="ARBA" id="ARBA00022692"/>
    </source>
</evidence>
<feature type="domain" description="Putative Na+/H+ antiporter N-terminal" evidence="8">
    <location>
        <begin position="5"/>
        <end position="90"/>
    </location>
</feature>
<evidence type="ECO:0000256" key="6">
    <source>
        <dbReference type="SAM" id="Phobius"/>
    </source>
</evidence>
<dbReference type="PANTHER" id="PTHR37821:SF1">
    <property type="entry name" value="AMINO ACID TRANSPORTER YUIF-RELATED"/>
    <property type="match status" value="1"/>
</dbReference>
<keyword evidence="10" id="KW-1185">Reference proteome</keyword>
<proteinExistence type="predicted"/>
<dbReference type="OrthoDB" id="9772446at2"/>
<accession>A0A437S931</accession>
<feature type="transmembrane region" description="Helical" evidence="6">
    <location>
        <begin position="57"/>
        <end position="75"/>
    </location>
</feature>
<name>A0A437S931_9FIRM</name>